<evidence type="ECO:0000256" key="1">
    <source>
        <dbReference type="ARBA" id="ARBA00005474"/>
    </source>
</evidence>
<dbReference type="PANTHER" id="PTHR31301">
    <property type="entry name" value="LOB DOMAIN-CONTAINING PROTEIN 4-RELATED"/>
    <property type="match status" value="1"/>
</dbReference>
<comment type="caution">
    <text evidence="4">The sequence shown here is derived from an EMBL/GenBank/DDBJ whole genome shotgun (WGS) entry which is preliminary data.</text>
</comment>
<name>A0A328EE46_9ASTE</name>
<reference evidence="4 5" key="1">
    <citation type="submission" date="2018-06" db="EMBL/GenBank/DDBJ databases">
        <title>The Genome of Cuscuta australis (Dodder) Provides Insight into the Evolution of Plant Parasitism.</title>
        <authorList>
            <person name="Liu H."/>
        </authorList>
    </citation>
    <scope>NUCLEOTIDE SEQUENCE [LARGE SCALE GENOMIC DNA]</scope>
    <source>
        <strain evidence="5">cv. Yunnan</strain>
        <tissue evidence="4">Vines</tissue>
    </source>
</reference>
<dbReference type="Pfam" id="PF03195">
    <property type="entry name" value="LOB"/>
    <property type="match status" value="1"/>
</dbReference>
<gene>
    <name evidence="4" type="ORF">DM860_013654</name>
</gene>
<evidence type="ECO:0000313" key="4">
    <source>
        <dbReference type="EMBL" id="RAL54958.1"/>
    </source>
</evidence>
<evidence type="ECO:0000256" key="2">
    <source>
        <dbReference type="SAM" id="Coils"/>
    </source>
</evidence>
<accession>A0A328EE46</accession>
<evidence type="ECO:0000313" key="5">
    <source>
        <dbReference type="Proteomes" id="UP000249390"/>
    </source>
</evidence>
<dbReference type="InterPro" id="IPR004883">
    <property type="entry name" value="LOB"/>
</dbReference>
<feature type="domain" description="LOB" evidence="3">
    <location>
        <begin position="20"/>
        <end position="121"/>
    </location>
</feature>
<feature type="coiled-coil region" evidence="2">
    <location>
        <begin position="100"/>
        <end position="127"/>
    </location>
</feature>
<evidence type="ECO:0000259" key="3">
    <source>
        <dbReference type="PROSITE" id="PS50891"/>
    </source>
</evidence>
<dbReference type="AlphaFoldDB" id="A0A328EE46"/>
<sequence>MQNSSPLLSPTDLGSSSNKSRCAACKQLRRRCPSDCIFLPFFPPNDPQRFSLVHRIFGASKVGFMLQQVKDDERADVAESLYYEAQCRIKDPVYGCVGIITHLNDQIRDVQSQLAKVEAQIQVLKARQQVGLRLGTRQPQFPQDSLINSFGMFPDQWLKP</sequence>
<dbReference type="EMBL" id="NQVE01000005">
    <property type="protein sequence ID" value="RAL54958.1"/>
    <property type="molecule type" value="Genomic_DNA"/>
</dbReference>
<proteinExistence type="inferred from homology"/>
<dbReference type="PANTHER" id="PTHR31301:SF120">
    <property type="entry name" value="LOB DOMAIN-CONTAINING PROTEIN 23-RELATED"/>
    <property type="match status" value="1"/>
</dbReference>
<comment type="similarity">
    <text evidence="1">Belongs to the LOB domain-containing protein family.</text>
</comment>
<keyword evidence="2" id="KW-0175">Coiled coil</keyword>
<dbReference type="PROSITE" id="PS50891">
    <property type="entry name" value="LOB"/>
    <property type="match status" value="1"/>
</dbReference>
<keyword evidence="5" id="KW-1185">Reference proteome</keyword>
<organism evidence="4 5">
    <name type="scientific">Cuscuta australis</name>
    <dbReference type="NCBI Taxonomy" id="267555"/>
    <lineage>
        <taxon>Eukaryota</taxon>
        <taxon>Viridiplantae</taxon>
        <taxon>Streptophyta</taxon>
        <taxon>Embryophyta</taxon>
        <taxon>Tracheophyta</taxon>
        <taxon>Spermatophyta</taxon>
        <taxon>Magnoliopsida</taxon>
        <taxon>eudicotyledons</taxon>
        <taxon>Gunneridae</taxon>
        <taxon>Pentapetalae</taxon>
        <taxon>asterids</taxon>
        <taxon>lamiids</taxon>
        <taxon>Solanales</taxon>
        <taxon>Convolvulaceae</taxon>
        <taxon>Cuscuteae</taxon>
        <taxon>Cuscuta</taxon>
        <taxon>Cuscuta subgen. Grammica</taxon>
        <taxon>Cuscuta sect. Cleistogrammica</taxon>
    </lineage>
</organism>
<dbReference type="Proteomes" id="UP000249390">
    <property type="component" value="Unassembled WGS sequence"/>
</dbReference>
<protein>
    <recommendedName>
        <fullName evidence="3">LOB domain-containing protein</fullName>
    </recommendedName>
</protein>